<reference evidence="5 6" key="1">
    <citation type="journal article" date="2009" name="Stand. Genomic Sci.">
        <title>Complete genome sequence of Pirellula staleyi type strain (ATCC 27377).</title>
        <authorList>
            <person name="Clum A."/>
            <person name="Tindall B.J."/>
            <person name="Sikorski J."/>
            <person name="Ivanova N."/>
            <person name="Mavrommatis K."/>
            <person name="Lucas S."/>
            <person name="Glavina del Rio T."/>
            <person name="Nolan M."/>
            <person name="Chen F."/>
            <person name="Tice H."/>
            <person name="Pitluck S."/>
            <person name="Cheng J.F."/>
            <person name="Chertkov O."/>
            <person name="Brettin T."/>
            <person name="Han C."/>
            <person name="Detter J.C."/>
            <person name="Kuske C."/>
            <person name="Bruce D."/>
            <person name="Goodwin L."/>
            <person name="Ovchinikova G."/>
            <person name="Pati A."/>
            <person name="Mikhailova N."/>
            <person name="Chen A."/>
            <person name="Palaniappan K."/>
            <person name="Land M."/>
            <person name="Hauser L."/>
            <person name="Chang Y.J."/>
            <person name="Jeffries C.D."/>
            <person name="Chain P."/>
            <person name="Rohde M."/>
            <person name="Goker M."/>
            <person name="Bristow J."/>
            <person name="Eisen J.A."/>
            <person name="Markowitz V."/>
            <person name="Hugenholtz P."/>
            <person name="Kyrpides N.C."/>
            <person name="Klenk H.P."/>
            <person name="Lapidus A."/>
        </authorList>
    </citation>
    <scope>NUCLEOTIDE SEQUENCE [LARGE SCALE GENOMIC DNA]</scope>
    <source>
        <strain evidence="6">ATCC 27377 / DSM 6068 / ICPB 4128</strain>
    </source>
</reference>
<dbReference type="Pfam" id="PF07583">
    <property type="entry name" value="PSCyt2"/>
    <property type="match status" value="1"/>
</dbReference>
<evidence type="ECO:0000313" key="6">
    <source>
        <dbReference type="Proteomes" id="UP000001887"/>
    </source>
</evidence>
<dbReference type="Proteomes" id="UP000001887">
    <property type="component" value="Chromosome"/>
</dbReference>
<evidence type="ECO:0008006" key="7">
    <source>
        <dbReference type="Google" id="ProtNLM"/>
    </source>
</evidence>
<dbReference type="PANTHER" id="PTHR35889:SF3">
    <property type="entry name" value="F-BOX DOMAIN-CONTAINING PROTEIN"/>
    <property type="match status" value="1"/>
</dbReference>
<dbReference type="Pfam" id="PF07635">
    <property type="entry name" value="PSCyt1"/>
    <property type="match status" value="1"/>
</dbReference>
<dbReference type="OrthoDB" id="127107at2"/>
<feature type="domain" description="DUF1553" evidence="3">
    <location>
        <begin position="518"/>
        <end position="765"/>
    </location>
</feature>
<dbReference type="GO" id="GO:0020037">
    <property type="term" value="F:heme binding"/>
    <property type="evidence" value="ECO:0007669"/>
    <property type="project" value="InterPro"/>
</dbReference>
<name>D2QYG7_PIRSD</name>
<dbReference type="AlphaFoldDB" id="D2QYG7"/>
<evidence type="ECO:0000259" key="4">
    <source>
        <dbReference type="Pfam" id="PF07635"/>
    </source>
</evidence>
<proteinExistence type="predicted"/>
<organism evidence="5 6">
    <name type="scientific">Pirellula staleyi (strain ATCC 27377 / DSM 6068 / ICPB 4128)</name>
    <name type="common">Pirella staleyi</name>
    <dbReference type="NCBI Taxonomy" id="530564"/>
    <lineage>
        <taxon>Bacteria</taxon>
        <taxon>Pseudomonadati</taxon>
        <taxon>Planctomycetota</taxon>
        <taxon>Planctomycetia</taxon>
        <taxon>Pirellulales</taxon>
        <taxon>Pirellulaceae</taxon>
        <taxon>Pirellula</taxon>
    </lineage>
</organism>
<dbReference type="STRING" id="530564.Psta_3464"/>
<evidence type="ECO:0000256" key="1">
    <source>
        <dbReference type="SAM" id="MobiDB-lite"/>
    </source>
</evidence>
<dbReference type="PANTHER" id="PTHR35889">
    <property type="entry name" value="CYCLOINULO-OLIGOSACCHARIDE FRUCTANOTRANSFERASE-RELATED"/>
    <property type="match status" value="1"/>
</dbReference>
<gene>
    <name evidence="5" type="ordered locus">Psta_3464</name>
</gene>
<dbReference type="HOGENOM" id="CLU_005632_1_0_0"/>
<evidence type="ECO:0000313" key="5">
    <source>
        <dbReference type="EMBL" id="ADB18126.1"/>
    </source>
</evidence>
<dbReference type="InterPro" id="IPR036909">
    <property type="entry name" value="Cyt_c-like_dom_sf"/>
</dbReference>
<protein>
    <recommendedName>
        <fullName evidence="7">Cytochrome c domain-containing protein</fullName>
    </recommendedName>
</protein>
<keyword evidence="6" id="KW-1185">Reference proteome</keyword>
<feature type="region of interest" description="Disordered" evidence="1">
    <location>
        <begin position="455"/>
        <end position="474"/>
    </location>
</feature>
<sequence length="797" mass="88364" precursor="true">MNRPPPHRVASLAPSRKRRPHPALCLLLSSLVLSSLLLVGSARSEEPARPEDIAHFENKIRPILVQHCYSCHAADAKEIGGKLLLDTREGLRKGGESGPPIAPGKPDESLLLQALRYDGLQMPPDAPLPAAVIEEVAQWIKRGAADPRTMAAAPAQPVIQQPETSAPALWSLAPVRKPKLPPVADAAWPRHPIDHFVLSGIEAAGRKPSVDARPEVLVRRLYHDLIGLPPTIEETQEFAQQFAEKGPVAIERLVDQLLCSPRFGERWGRHWLDVARYGESNGNDGLGRNPTYPHAWRYRDYVIAAFNDDTPYDQFLAQQIAGDLLPASSPEERDRNLVATGFLAIGSKPAKAMNDNFDMDVVADQIDVIGRGVLGLTVGCARCHDHKFDPIPTRDYYALAGLFTSSETLWGTGAHEGLSSPVTDLHVLAATPKLFPPDGFVETVLVLDSNTGKPRPFPKSKWEPGTPLAMGLRDREKPDDTKIHLKGESKKLGEVVPRGFLGALQLPIDVQVDREKSGRRQLAEWLTAWKQPLTPRVMVNRIWQHLLGNGIVRTPDDFGTYGERPTHPELLDYLAARFVDEGWSVKRTIRMIVLSRTYQQSSDAAQELIDADPENRLLARQTRRRMEAEAIRDAMLLVSGDLNLEPRVGSLVQHRDILVNLAGNLHEPSNHRSVYLCYLRSSPPPELAAFDLPDFTVPVGRRDVSVVPGQALHLYNNPLVIAQSQIFAQRLMSETADPQARLRSAWQRALRRDPTPQESAQARQMIEATAAELGSPDKAWSSLCQALLMTSEFRYVD</sequence>
<accession>D2QYG7</accession>
<dbReference type="InterPro" id="IPR011429">
    <property type="entry name" value="Cyt_c_Planctomycete-type"/>
</dbReference>
<dbReference type="eggNOG" id="COG2010">
    <property type="taxonomic scope" value="Bacteria"/>
</dbReference>
<dbReference type="Pfam" id="PF07587">
    <property type="entry name" value="PSD1"/>
    <property type="match status" value="1"/>
</dbReference>
<feature type="domain" description="DUF1549" evidence="2">
    <location>
        <begin position="192"/>
        <end position="407"/>
    </location>
</feature>
<feature type="domain" description="Cytochrome C Planctomycete-type" evidence="4">
    <location>
        <begin position="68"/>
        <end position="125"/>
    </location>
</feature>
<evidence type="ECO:0000259" key="3">
    <source>
        <dbReference type="Pfam" id="PF07587"/>
    </source>
</evidence>
<dbReference type="KEGG" id="psl:Psta_3464"/>
<dbReference type="InterPro" id="IPR011444">
    <property type="entry name" value="DUF1549"/>
</dbReference>
<dbReference type="InterPro" id="IPR022655">
    <property type="entry name" value="DUF1553"/>
</dbReference>
<dbReference type="EMBL" id="CP001848">
    <property type="protein sequence ID" value="ADB18126.1"/>
    <property type="molecule type" value="Genomic_DNA"/>
</dbReference>
<dbReference type="SUPFAM" id="SSF46626">
    <property type="entry name" value="Cytochrome c"/>
    <property type="match status" value="1"/>
</dbReference>
<evidence type="ECO:0000259" key="2">
    <source>
        <dbReference type="Pfam" id="PF07583"/>
    </source>
</evidence>
<dbReference type="GO" id="GO:0009055">
    <property type="term" value="F:electron transfer activity"/>
    <property type="evidence" value="ECO:0007669"/>
    <property type="project" value="InterPro"/>
</dbReference>